<gene>
    <name evidence="2" type="ORF">M0R45_037075</name>
</gene>
<dbReference type="EMBL" id="JBEDUW010000007">
    <property type="protein sequence ID" value="KAK9913252.1"/>
    <property type="molecule type" value="Genomic_DNA"/>
</dbReference>
<evidence type="ECO:0000313" key="2">
    <source>
        <dbReference type="EMBL" id="KAK9913252.1"/>
    </source>
</evidence>
<feature type="transmembrane region" description="Helical" evidence="1">
    <location>
        <begin position="80"/>
        <end position="98"/>
    </location>
</feature>
<keyword evidence="1" id="KW-1133">Transmembrane helix</keyword>
<reference evidence="2 3" key="1">
    <citation type="journal article" date="2023" name="G3 (Bethesda)">
        <title>A chromosome-length genome assembly and annotation of blackberry (Rubus argutus, cv. 'Hillquist').</title>
        <authorList>
            <person name="Bruna T."/>
            <person name="Aryal R."/>
            <person name="Dudchenko O."/>
            <person name="Sargent D.J."/>
            <person name="Mead D."/>
            <person name="Buti M."/>
            <person name="Cavallini A."/>
            <person name="Hytonen T."/>
            <person name="Andres J."/>
            <person name="Pham M."/>
            <person name="Weisz D."/>
            <person name="Mascagni F."/>
            <person name="Usai G."/>
            <person name="Natali L."/>
            <person name="Bassil N."/>
            <person name="Fernandez G.E."/>
            <person name="Lomsadze A."/>
            <person name="Armour M."/>
            <person name="Olukolu B."/>
            <person name="Poorten T."/>
            <person name="Britton C."/>
            <person name="Davik J."/>
            <person name="Ashrafi H."/>
            <person name="Aiden E.L."/>
            <person name="Borodovsky M."/>
            <person name="Worthington M."/>
        </authorList>
    </citation>
    <scope>NUCLEOTIDE SEQUENCE [LARGE SCALE GENOMIC DNA]</scope>
    <source>
        <strain evidence="2">PI 553951</strain>
    </source>
</reference>
<accession>A0AAW1W2E7</accession>
<keyword evidence="3" id="KW-1185">Reference proteome</keyword>
<dbReference type="AlphaFoldDB" id="A0AAW1W2E7"/>
<comment type="caution">
    <text evidence="2">The sequence shown here is derived from an EMBL/GenBank/DDBJ whole genome shotgun (WGS) entry which is preliminary data.</text>
</comment>
<sequence>MVSSKGCRRGCGFGLGLTVNGGLLGFGFVDVIRSGRLIGSFWLLRLTGRWAWKGRMALLSTADVGWILLVLVWIRSDPFGWGYDDWITLIWGAWVVVWG</sequence>
<feature type="transmembrane region" description="Helical" evidence="1">
    <location>
        <begin position="56"/>
        <end position="74"/>
    </location>
</feature>
<name>A0AAW1W2E7_RUBAR</name>
<protein>
    <recommendedName>
        <fullName evidence="4">Transmembrane protein</fullName>
    </recommendedName>
</protein>
<dbReference type="Proteomes" id="UP001457282">
    <property type="component" value="Unassembled WGS sequence"/>
</dbReference>
<evidence type="ECO:0000256" key="1">
    <source>
        <dbReference type="SAM" id="Phobius"/>
    </source>
</evidence>
<organism evidence="2 3">
    <name type="scientific">Rubus argutus</name>
    <name type="common">Southern blackberry</name>
    <dbReference type="NCBI Taxonomy" id="59490"/>
    <lineage>
        <taxon>Eukaryota</taxon>
        <taxon>Viridiplantae</taxon>
        <taxon>Streptophyta</taxon>
        <taxon>Embryophyta</taxon>
        <taxon>Tracheophyta</taxon>
        <taxon>Spermatophyta</taxon>
        <taxon>Magnoliopsida</taxon>
        <taxon>eudicotyledons</taxon>
        <taxon>Gunneridae</taxon>
        <taxon>Pentapetalae</taxon>
        <taxon>rosids</taxon>
        <taxon>fabids</taxon>
        <taxon>Rosales</taxon>
        <taxon>Rosaceae</taxon>
        <taxon>Rosoideae</taxon>
        <taxon>Rosoideae incertae sedis</taxon>
        <taxon>Rubus</taxon>
    </lineage>
</organism>
<evidence type="ECO:0008006" key="4">
    <source>
        <dbReference type="Google" id="ProtNLM"/>
    </source>
</evidence>
<keyword evidence="1" id="KW-0472">Membrane</keyword>
<keyword evidence="1" id="KW-0812">Transmembrane</keyword>
<proteinExistence type="predicted"/>
<evidence type="ECO:0000313" key="3">
    <source>
        <dbReference type="Proteomes" id="UP001457282"/>
    </source>
</evidence>